<name>A0A9Q6IGE3_9PSED</name>
<evidence type="ECO:0000313" key="2">
    <source>
        <dbReference type="Proteomes" id="UP000248188"/>
    </source>
</evidence>
<proteinExistence type="predicted"/>
<evidence type="ECO:0008006" key="3">
    <source>
        <dbReference type="Google" id="ProtNLM"/>
    </source>
</evidence>
<reference evidence="1 2" key="1">
    <citation type="submission" date="2018-06" db="EMBL/GenBank/DDBJ databases">
        <title>Pseudomonas diversity within urban Lake Michigan freshwaters.</title>
        <authorList>
            <person name="Batrich M."/>
            <person name="Hatzopoulos T."/>
            <person name="Putonti C."/>
        </authorList>
    </citation>
    <scope>NUCLEOTIDE SEQUENCE [LARGE SCALE GENOMIC DNA]</scope>
    <source>
        <strain evidence="1 2">MB-090624</strain>
    </source>
</reference>
<dbReference type="EMBL" id="QJRN01000007">
    <property type="protein sequence ID" value="PYC37323.1"/>
    <property type="molecule type" value="Genomic_DNA"/>
</dbReference>
<dbReference type="Gene3D" id="3.40.50.2000">
    <property type="entry name" value="Glycogen Phosphorylase B"/>
    <property type="match status" value="1"/>
</dbReference>
<accession>A0A9Q6IGE3</accession>
<gene>
    <name evidence="1" type="ORF">DMX08_13595</name>
</gene>
<comment type="caution">
    <text evidence="1">The sequence shown here is derived from an EMBL/GenBank/DDBJ whole genome shotgun (WGS) entry which is preliminary data.</text>
</comment>
<organism evidence="1 2">
    <name type="scientific">Pseudomonas protegens</name>
    <dbReference type="NCBI Taxonomy" id="380021"/>
    <lineage>
        <taxon>Bacteria</taxon>
        <taxon>Pseudomonadati</taxon>
        <taxon>Pseudomonadota</taxon>
        <taxon>Gammaproteobacteria</taxon>
        <taxon>Pseudomonadales</taxon>
        <taxon>Pseudomonadaceae</taxon>
        <taxon>Pseudomonas</taxon>
    </lineage>
</organism>
<dbReference type="AlphaFoldDB" id="A0A9Q6IGE3"/>
<protein>
    <recommendedName>
        <fullName evidence="3">Glycosyltransferase</fullName>
    </recommendedName>
</protein>
<evidence type="ECO:0000313" key="1">
    <source>
        <dbReference type="EMBL" id="PYC37323.1"/>
    </source>
</evidence>
<dbReference type="Proteomes" id="UP000248188">
    <property type="component" value="Unassembled WGS sequence"/>
</dbReference>
<sequence>MIEMMDYLDERFTLDLMLVDNGSGYLETLKKMAAKNNKIKFRPPVDMKKISFEINNYDIGLFLLPPVNFNYKYALPNKFFEFIQARLAIAIGPSDEMARLTKKYNLGIISDDFSPKNMAHKLSQLTSKDIYRMKESANLAAKDLNGDSTKNFIFDTVKKLLNS</sequence>